<protein>
    <recommendedName>
        <fullName evidence="1">YdhG-like domain-containing protein</fullName>
    </recommendedName>
</protein>
<evidence type="ECO:0000259" key="1">
    <source>
        <dbReference type="Pfam" id="PF08818"/>
    </source>
</evidence>
<sequence>MEEYQNIDEYINQFSGITKERLIAIRALVKEIAPEATEKISYGIPTFYLNGNLVHFAGYKTHIGFYPAQKVWLPF</sequence>
<dbReference type="Gene3D" id="3.90.1150.200">
    <property type="match status" value="1"/>
</dbReference>
<dbReference type="Pfam" id="PF08818">
    <property type="entry name" value="DUF1801"/>
    <property type="match status" value="1"/>
</dbReference>
<organism evidence="2 3">
    <name type="scientific">Listeria fleischmannii FSL S10-1203</name>
    <dbReference type="NCBI Taxonomy" id="1265822"/>
    <lineage>
        <taxon>Bacteria</taxon>
        <taxon>Bacillati</taxon>
        <taxon>Bacillota</taxon>
        <taxon>Bacilli</taxon>
        <taxon>Bacillales</taxon>
        <taxon>Listeriaceae</taxon>
        <taxon>Listeria</taxon>
    </lineage>
</organism>
<comment type="caution">
    <text evidence="2">The sequence shown here is derived from an EMBL/GenBank/DDBJ whole genome shotgun (WGS) entry which is preliminary data.</text>
</comment>
<dbReference type="Proteomes" id="UP000019241">
    <property type="component" value="Unassembled WGS sequence"/>
</dbReference>
<evidence type="ECO:0000313" key="3">
    <source>
        <dbReference type="Proteomes" id="UP000019241"/>
    </source>
</evidence>
<gene>
    <name evidence="2" type="ORF">MCOL2_10865</name>
</gene>
<dbReference type="PATRIC" id="fig|1265822.4.peg.2202"/>
<reference evidence="2 3" key="1">
    <citation type="submission" date="2012-12" db="EMBL/GenBank/DDBJ databases">
        <title>Novel taxa of Listeriaceae from agricultural environments in the United States.</title>
        <authorList>
            <person name="den Bakker H.C."/>
            <person name="Allred A."/>
            <person name="Warchocki S."/>
            <person name="Wright E.M."/>
            <person name="Burrell A."/>
            <person name="Nightingale K.K."/>
            <person name="Kephart D."/>
            <person name="Wiedmann M."/>
        </authorList>
    </citation>
    <scope>NUCLEOTIDE SEQUENCE [LARGE SCALE GENOMIC DNA]</scope>
    <source>
        <strain evidence="2 3">FSL S10-1203</strain>
    </source>
</reference>
<feature type="domain" description="YdhG-like" evidence="1">
    <location>
        <begin position="19"/>
        <end position="68"/>
    </location>
</feature>
<name>W7DE28_9LIST</name>
<dbReference type="AlphaFoldDB" id="W7DE28"/>
<proteinExistence type="predicted"/>
<evidence type="ECO:0000313" key="2">
    <source>
        <dbReference type="EMBL" id="EUJ53495.1"/>
    </source>
</evidence>
<dbReference type="InterPro" id="IPR014922">
    <property type="entry name" value="YdhG-like"/>
</dbReference>
<dbReference type="EMBL" id="AODM01000038">
    <property type="protein sequence ID" value="EUJ53495.1"/>
    <property type="molecule type" value="Genomic_DNA"/>
</dbReference>
<accession>W7DE28</accession>
<dbReference type="SUPFAM" id="SSF159888">
    <property type="entry name" value="YdhG-like"/>
    <property type="match status" value="1"/>
</dbReference>